<keyword evidence="3" id="KW-1185">Reference proteome</keyword>
<name>A0AAV9X9R7_9PEZI</name>
<evidence type="ECO:0000313" key="3">
    <source>
        <dbReference type="Proteomes" id="UP001365542"/>
    </source>
</evidence>
<evidence type="ECO:0000313" key="2">
    <source>
        <dbReference type="EMBL" id="KAK6538840.1"/>
    </source>
</evidence>
<evidence type="ECO:0000256" key="1">
    <source>
        <dbReference type="SAM" id="MobiDB-lite"/>
    </source>
</evidence>
<reference evidence="2 3" key="1">
    <citation type="submission" date="2019-10" db="EMBL/GenBank/DDBJ databases">
        <authorList>
            <person name="Palmer J.M."/>
        </authorList>
    </citation>
    <scope>NUCLEOTIDE SEQUENCE [LARGE SCALE GENOMIC DNA]</scope>
    <source>
        <strain evidence="2 3">TWF694</strain>
    </source>
</reference>
<accession>A0AAV9X9R7</accession>
<organism evidence="2 3">
    <name type="scientific">Orbilia ellipsospora</name>
    <dbReference type="NCBI Taxonomy" id="2528407"/>
    <lineage>
        <taxon>Eukaryota</taxon>
        <taxon>Fungi</taxon>
        <taxon>Dikarya</taxon>
        <taxon>Ascomycota</taxon>
        <taxon>Pezizomycotina</taxon>
        <taxon>Orbiliomycetes</taxon>
        <taxon>Orbiliales</taxon>
        <taxon>Orbiliaceae</taxon>
        <taxon>Orbilia</taxon>
    </lineage>
</organism>
<comment type="caution">
    <text evidence="2">The sequence shown here is derived from an EMBL/GenBank/DDBJ whole genome shotgun (WGS) entry which is preliminary data.</text>
</comment>
<dbReference type="EMBL" id="JAVHJO010000007">
    <property type="protein sequence ID" value="KAK6538840.1"/>
    <property type="molecule type" value="Genomic_DNA"/>
</dbReference>
<protein>
    <submittedName>
        <fullName evidence="2">Uncharacterized protein</fullName>
    </submittedName>
</protein>
<proteinExistence type="predicted"/>
<dbReference type="AlphaFoldDB" id="A0AAV9X9R7"/>
<gene>
    <name evidence="2" type="ORF">TWF694_010405</name>
</gene>
<sequence length="106" mass="11335">MFALVGCVEAKIHLEYEVPDRTGLSSSAREFGGSQADDSREQSDAPSAKSPLHLTAVSLARVKLEARDAKTKLAQDFFARRAIPTGNSGVIGDQGRKLLVFASMGK</sequence>
<feature type="region of interest" description="Disordered" evidence="1">
    <location>
        <begin position="23"/>
        <end position="51"/>
    </location>
</feature>
<dbReference type="Proteomes" id="UP001365542">
    <property type="component" value="Unassembled WGS sequence"/>
</dbReference>